<protein>
    <submittedName>
        <fullName evidence="2">Nicotinamide-nucleotide amidohydrolase PncC</fullName>
    </submittedName>
</protein>
<dbReference type="NCBIfam" id="TIGR00199">
    <property type="entry name" value="PncC_domain"/>
    <property type="match status" value="1"/>
</dbReference>
<keyword evidence="3" id="KW-1185">Reference proteome</keyword>
<accession>A0ABP9WWW2</accession>
<dbReference type="InterPro" id="IPR008136">
    <property type="entry name" value="CinA_C"/>
</dbReference>
<organism evidence="2 3">
    <name type="scientific">Herpetosiphon gulosus</name>
    <dbReference type="NCBI Taxonomy" id="1973496"/>
    <lineage>
        <taxon>Bacteria</taxon>
        <taxon>Bacillati</taxon>
        <taxon>Chloroflexota</taxon>
        <taxon>Chloroflexia</taxon>
        <taxon>Herpetosiphonales</taxon>
        <taxon>Herpetosiphonaceae</taxon>
        <taxon>Herpetosiphon</taxon>
    </lineage>
</organism>
<dbReference type="RefSeq" id="WP_345721323.1">
    <property type="nucleotide sequence ID" value="NZ_BAABRU010000004.1"/>
</dbReference>
<dbReference type="InterPro" id="IPR036653">
    <property type="entry name" value="CinA-like_C"/>
</dbReference>
<dbReference type="SUPFAM" id="SSF142433">
    <property type="entry name" value="CinA-like"/>
    <property type="match status" value="1"/>
</dbReference>
<dbReference type="Pfam" id="PF02464">
    <property type="entry name" value="CinA"/>
    <property type="match status" value="1"/>
</dbReference>
<dbReference type="Gene3D" id="3.90.950.20">
    <property type="entry name" value="CinA-like"/>
    <property type="match status" value="1"/>
</dbReference>
<proteinExistence type="predicted"/>
<dbReference type="Proteomes" id="UP001428290">
    <property type="component" value="Unassembled WGS sequence"/>
</dbReference>
<feature type="domain" description="CinA C-terminal" evidence="1">
    <location>
        <begin position="3"/>
        <end position="155"/>
    </location>
</feature>
<evidence type="ECO:0000259" key="1">
    <source>
        <dbReference type="Pfam" id="PF02464"/>
    </source>
</evidence>
<evidence type="ECO:0000313" key="3">
    <source>
        <dbReference type="Proteomes" id="UP001428290"/>
    </source>
</evidence>
<comment type="caution">
    <text evidence="2">The sequence shown here is derived from an EMBL/GenBank/DDBJ whole genome shotgun (WGS) entry which is preliminary data.</text>
</comment>
<gene>
    <name evidence="2" type="primary">pncC</name>
    <name evidence="2" type="ORF">Hgul01_01496</name>
</gene>
<sequence length="159" mass="16266">MSQALAQAVITALAQRQWTLATAESCTGGLLGDWLTNIAGSSVVYLGGIIAYANSAKQTLLHVPTSTLATVGAVSAETALDMAQGTAQALGATVGLSTTGIAGPGGGSPEKPVGLVYLGLHLPNQSLVEQHIWPYDRLGNKQASAKRALEWLLEQLGSA</sequence>
<name>A0ABP9WWW2_9CHLR</name>
<evidence type="ECO:0000313" key="2">
    <source>
        <dbReference type="EMBL" id="GAA5527703.1"/>
    </source>
</evidence>
<dbReference type="EMBL" id="BAABRU010000004">
    <property type="protein sequence ID" value="GAA5527703.1"/>
    <property type="molecule type" value="Genomic_DNA"/>
</dbReference>
<reference evidence="2 3" key="1">
    <citation type="submission" date="2024-02" db="EMBL/GenBank/DDBJ databases">
        <title>Herpetosiphon gulosus NBRC 112829.</title>
        <authorList>
            <person name="Ichikawa N."/>
            <person name="Katano-Makiyama Y."/>
            <person name="Hidaka K."/>
        </authorList>
    </citation>
    <scope>NUCLEOTIDE SEQUENCE [LARGE SCALE GENOMIC DNA]</scope>
    <source>
        <strain evidence="2 3">NBRC 112829</strain>
    </source>
</reference>